<evidence type="ECO:0000313" key="2">
    <source>
        <dbReference type="Proteomes" id="UP000002586"/>
    </source>
</evidence>
<dbReference type="AlphaFoldDB" id="A0LA08"/>
<accession>A0LA08</accession>
<gene>
    <name evidence="1" type="ordered locus">Mmc1_2301</name>
</gene>
<name>A0LA08_MAGMM</name>
<dbReference type="KEGG" id="mgm:Mmc1_2301"/>
<reference evidence="2" key="1">
    <citation type="journal article" date="2009" name="Appl. Environ. Microbiol.">
        <title>Complete genome sequence of the chemolithoautotrophic marine magnetotactic coccus strain MC-1.</title>
        <authorList>
            <person name="Schubbe S."/>
            <person name="Williams T.J."/>
            <person name="Xie G."/>
            <person name="Kiss H.E."/>
            <person name="Brettin T.S."/>
            <person name="Martinez D."/>
            <person name="Ross C.A."/>
            <person name="Schuler D."/>
            <person name="Cox B.L."/>
            <person name="Nealson K.H."/>
            <person name="Bazylinski D.A."/>
        </authorList>
    </citation>
    <scope>NUCLEOTIDE SEQUENCE [LARGE SCALE GENOMIC DNA]</scope>
    <source>
        <strain evidence="2">ATCC BAA-1437 / JCM 17883 / MC-1</strain>
    </source>
</reference>
<proteinExistence type="predicted"/>
<sequence>MVNGWLQPSTASKLKEKVSDKYNKNYSLVKNEHGGARCPADGLLGGGVCVALVGWGCGTYGVTKLLHAMLTPHVRNRGHGGAACQGVLLPGCFVAGVFCWRW</sequence>
<dbReference type="EMBL" id="CP000471">
    <property type="protein sequence ID" value="ABK44801.1"/>
    <property type="molecule type" value="Genomic_DNA"/>
</dbReference>
<evidence type="ECO:0000313" key="1">
    <source>
        <dbReference type="EMBL" id="ABK44801.1"/>
    </source>
</evidence>
<keyword evidence="2" id="KW-1185">Reference proteome</keyword>
<protein>
    <submittedName>
        <fullName evidence="1">Uncharacterized protein</fullName>
    </submittedName>
</protein>
<reference evidence="1 2" key="2">
    <citation type="journal article" date="2012" name="Int. J. Syst. Evol. Microbiol.">
        <title>Magnetococcus marinus gen. nov., sp. nov., a marine, magnetotactic bacterium that represents a novel lineage (Magnetococcaceae fam. nov.; Magnetococcales ord. nov.) at the base of the Alphaproteobacteria.</title>
        <authorList>
            <person name="Bazylinski D.A."/>
            <person name="Williams T.J."/>
            <person name="Lefevre C.T."/>
            <person name="Berg R.J."/>
            <person name="Zhang C.L."/>
            <person name="Bowser S.S."/>
            <person name="Dean A.J."/>
            <person name="Beveridge T.J."/>
        </authorList>
    </citation>
    <scope>NUCLEOTIDE SEQUENCE [LARGE SCALE GENOMIC DNA]</scope>
    <source>
        <strain evidence="2">ATCC BAA-1437 / JCM 17883 / MC-1</strain>
    </source>
</reference>
<dbReference type="Proteomes" id="UP000002586">
    <property type="component" value="Chromosome"/>
</dbReference>
<dbReference type="HOGENOM" id="CLU_2273941_0_0_5"/>
<organism evidence="1 2">
    <name type="scientific">Magnetococcus marinus (strain ATCC BAA-1437 / JCM 17883 / MC-1)</name>
    <dbReference type="NCBI Taxonomy" id="156889"/>
    <lineage>
        <taxon>Bacteria</taxon>
        <taxon>Pseudomonadati</taxon>
        <taxon>Pseudomonadota</taxon>
        <taxon>Magnetococcia</taxon>
        <taxon>Magnetococcales</taxon>
        <taxon>Magnetococcaceae</taxon>
        <taxon>Magnetococcus</taxon>
    </lineage>
</organism>